<comment type="caution">
    <text evidence="2">The sequence shown here is derived from an EMBL/GenBank/DDBJ whole genome shotgun (WGS) entry which is preliminary data.</text>
</comment>
<reference evidence="2 3" key="1">
    <citation type="submission" date="2021-04" db="EMBL/GenBank/DDBJ databases">
        <authorList>
            <person name="Rodrigo-Torres L."/>
            <person name="Arahal R. D."/>
            <person name="Lucena T."/>
        </authorList>
    </citation>
    <scope>NUCLEOTIDE SEQUENCE [LARGE SCALE GENOMIC DNA]</scope>
    <source>
        <strain evidence="2 3">CECT 9623</strain>
    </source>
</reference>
<dbReference type="RefSeq" id="WP_215232285.1">
    <property type="nucleotide sequence ID" value="NZ_CAJRAU010000001.1"/>
</dbReference>
<proteinExistence type="predicted"/>
<feature type="signal peptide" evidence="1">
    <location>
        <begin position="1"/>
        <end position="22"/>
    </location>
</feature>
<accession>A0ABM8UL29</accession>
<name>A0ABM8UL29_9BACT</name>
<feature type="chain" id="PRO_5046608101" evidence="1">
    <location>
        <begin position="23"/>
        <end position="375"/>
    </location>
</feature>
<dbReference type="Proteomes" id="UP000679725">
    <property type="component" value="Unassembled WGS sequence"/>
</dbReference>
<dbReference type="EMBL" id="CAJRAU010000001">
    <property type="protein sequence ID" value="CAG5068176.1"/>
    <property type="molecule type" value="Genomic_DNA"/>
</dbReference>
<evidence type="ECO:0000313" key="2">
    <source>
        <dbReference type="EMBL" id="CAG5068176.1"/>
    </source>
</evidence>
<protein>
    <submittedName>
        <fullName evidence="2">Uncharacterized protein</fullName>
    </submittedName>
</protein>
<evidence type="ECO:0000313" key="3">
    <source>
        <dbReference type="Proteomes" id="UP000679725"/>
    </source>
</evidence>
<keyword evidence="1" id="KW-0732">Signal</keyword>
<evidence type="ECO:0000256" key="1">
    <source>
        <dbReference type="SAM" id="SignalP"/>
    </source>
</evidence>
<sequence length="375" mass="41567">MNKRFLQLVLIAGILMGGEGHAQDAEDFSDQETVIARKNLNEKLQSNNNVANAGTVSNLPSISLTSLFSDTQAEAKFSVNAGESLFNIGLSQSFSEKPGSATFLDLEGITTGTTFSVAWQRTIGRTLIPTKLPITDLRKFIEVKQKVRERKKIDPANDVTFLDMDEADKKELIEAGAINLDAFETPWIFTARFSASRVGFDYITDSLAARPSAATRVGKNFNLAFSKFKNLYTYYSFSYGLVVNYASGSDVLDYSFPVGTNGHAFTSEVTYGAPAKSIGSRIKAELRQMITRDRVPVLGLNPSVTWIVKSEKLNLDIPVYFLTKREDGNFNGLQAGIKIGYTSRFNDSFFKDMVDLKSQKVYFGLFVTKPFLVKN</sequence>
<organism evidence="2 3">
    <name type="scientific">Dyadobacter linearis</name>
    <dbReference type="NCBI Taxonomy" id="2823330"/>
    <lineage>
        <taxon>Bacteria</taxon>
        <taxon>Pseudomonadati</taxon>
        <taxon>Bacteroidota</taxon>
        <taxon>Cytophagia</taxon>
        <taxon>Cytophagales</taxon>
        <taxon>Spirosomataceae</taxon>
        <taxon>Dyadobacter</taxon>
    </lineage>
</organism>
<gene>
    <name evidence="2" type="ORF">DYBT9623_00905</name>
</gene>
<keyword evidence="3" id="KW-1185">Reference proteome</keyword>